<dbReference type="STRING" id="37653.A0A0L8H639"/>
<dbReference type="AlphaFoldDB" id="A0A0L8H639"/>
<evidence type="ECO:0000313" key="3">
    <source>
        <dbReference type="EMBL" id="KOF84728.1"/>
    </source>
</evidence>
<dbReference type="PANTHER" id="PTHR14958:SF29">
    <property type="entry name" value="INSOMNIAC, ISOFORM B"/>
    <property type="match status" value="1"/>
</dbReference>
<dbReference type="InterPro" id="IPR003131">
    <property type="entry name" value="T1-type_BTB"/>
</dbReference>
<proteinExistence type="predicted"/>
<evidence type="ECO:0000259" key="2">
    <source>
        <dbReference type="Pfam" id="PF02214"/>
    </source>
</evidence>
<dbReference type="OrthoDB" id="1244179at2759"/>
<dbReference type="GO" id="GO:0031463">
    <property type="term" value="C:Cul3-RING ubiquitin ligase complex"/>
    <property type="evidence" value="ECO:0007669"/>
    <property type="project" value="TreeGrafter"/>
</dbReference>
<accession>A0A0L8H639</accession>
<dbReference type="Gene3D" id="3.30.710.10">
    <property type="entry name" value="Potassium Channel Kv1.1, Chain A"/>
    <property type="match status" value="1"/>
</dbReference>
<feature type="compositionally biased region" description="Polar residues" evidence="1">
    <location>
        <begin position="1"/>
        <end position="19"/>
    </location>
</feature>
<dbReference type="SUPFAM" id="SSF54695">
    <property type="entry name" value="POZ domain"/>
    <property type="match status" value="1"/>
</dbReference>
<gene>
    <name evidence="3" type="ORF">OCBIM_22021515mg</name>
</gene>
<dbReference type="GO" id="GO:0043161">
    <property type="term" value="P:proteasome-mediated ubiquitin-dependent protein catabolic process"/>
    <property type="evidence" value="ECO:0007669"/>
    <property type="project" value="TreeGrafter"/>
</dbReference>
<feature type="region of interest" description="Disordered" evidence="1">
    <location>
        <begin position="1"/>
        <end position="20"/>
    </location>
</feature>
<protein>
    <recommendedName>
        <fullName evidence="2">Potassium channel tetramerisation-type BTB domain-containing protein</fullName>
    </recommendedName>
</protein>
<dbReference type="EMBL" id="KQ419064">
    <property type="protein sequence ID" value="KOF84728.1"/>
    <property type="molecule type" value="Genomic_DNA"/>
</dbReference>
<dbReference type="GO" id="GO:0097602">
    <property type="term" value="F:cullin family protein binding"/>
    <property type="evidence" value="ECO:0007669"/>
    <property type="project" value="TreeGrafter"/>
</dbReference>
<feature type="domain" description="Potassium channel tetramerisation-type BTB" evidence="2">
    <location>
        <begin position="29"/>
        <end position="79"/>
    </location>
</feature>
<dbReference type="Pfam" id="PF02214">
    <property type="entry name" value="BTB_2"/>
    <property type="match status" value="1"/>
</dbReference>
<sequence length="104" mass="12197">MATNESVAKDCSSNTSKQQPARCRKNEWVKLNVGGTIFMTTRTTLCRDQKSFLYRLIQDEPDLNSDKVRNNVYACRHTHLHGLIYISVFQYDSIYLSMFSRYYI</sequence>
<reference evidence="3" key="1">
    <citation type="submission" date="2015-07" db="EMBL/GenBank/DDBJ databases">
        <title>MeaNS - Measles Nucleotide Surveillance Program.</title>
        <authorList>
            <person name="Tran T."/>
            <person name="Druce J."/>
        </authorList>
    </citation>
    <scope>NUCLEOTIDE SEQUENCE</scope>
    <source>
        <strain evidence="3">UCB-OBI-ISO-001</strain>
        <tissue evidence="3">Gonad</tissue>
    </source>
</reference>
<dbReference type="PANTHER" id="PTHR14958">
    <property type="entry name" value="POTASSIUM CHANNEL TETRAMERISATION DOMAIN CONTAINING PROTEIN"/>
    <property type="match status" value="1"/>
</dbReference>
<name>A0A0L8H639_OCTBM</name>
<dbReference type="GO" id="GO:0051260">
    <property type="term" value="P:protein homooligomerization"/>
    <property type="evidence" value="ECO:0007669"/>
    <property type="project" value="InterPro"/>
</dbReference>
<dbReference type="GO" id="GO:0005737">
    <property type="term" value="C:cytoplasm"/>
    <property type="evidence" value="ECO:0007669"/>
    <property type="project" value="TreeGrafter"/>
</dbReference>
<dbReference type="InterPro" id="IPR011333">
    <property type="entry name" value="SKP1/BTB/POZ_sf"/>
</dbReference>
<organism evidence="3">
    <name type="scientific">Octopus bimaculoides</name>
    <name type="common">California two-spotted octopus</name>
    <dbReference type="NCBI Taxonomy" id="37653"/>
    <lineage>
        <taxon>Eukaryota</taxon>
        <taxon>Metazoa</taxon>
        <taxon>Spiralia</taxon>
        <taxon>Lophotrochozoa</taxon>
        <taxon>Mollusca</taxon>
        <taxon>Cephalopoda</taxon>
        <taxon>Coleoidea</taxon>
        <taxon>Octopodiformes</taxon>
        <taxon>Octopoda</taxon>
        <taxon>Incirrata</taxon>
        <taxon>Octopodidae</taxon>
        <taxon>Octopus</taxon>
    </lineage>
</organism>
<evidence type="ECO:0000256" key="1">
    <source>
        <dbReference type="SAM" id="MobiDB-lite"/>
    </source>
</evidence>